<feature type="compositionally biased region" description="Polar residues" evidence="2">
    <location>
        <begin position="1"/>
        <end position="10"/>
    </location>
</feature>
<evidence type="ECO:0000256" key="2">
    <source>
        <dbReference type="SAM" id="MobiDB-lite"/>
    </source>
</evidence>
<feature type="compositionally biased region" description="Basic and acidic residues" evidence="2">
    <location>
        <begin position="350"/>
        <end position="378"/>
    </location>
</feature>
<name>A0A5C3ETH4_9BASI</name>
<feature type="compositionally biased region" description="Polar residues" evidence="2">
    <location>
        <begin position="104"/>
        <end position="120"/>
    </location>
</feature>
<feature type="region of interest" description="Disordered" evidence="2">
    <location>
        <begin position="260"/>
        <end position="390"/>
    </location>
</feature>
<protein>
    <submittedName>
        <fullName evidence="3">Uncharacterized protein</fullName>
    </submittedName>
</protein>
<feature type="coiled-coil region" evidence="1">
    <location>
        <begin position="158"/>
        <end position="192"/>
    </location>
</feature>
<feature type="compositionally biased region" description="Basic and acidic residues" evidence="2">
    <location>
        <begin position="921"/>
        <end position="963"/>
    </location>
</feature>
<accession>A0A5C3ETH4</accession>
<feature type="compositionally biased region" description="Low complexity" evidence="2">
    <location>
        <begin position="991"/>
        <end position="1001"/>
    </location>
</feature>
<sequence>MASSSPTSRSMVPRTAPASATQDPRLSSPQWSSRPPPSAPTSPRAQRDSSCDALVTALSAIPSVQYRLQQLEQGMIMSQHILSQHDIALNEHRASTEQARDLSSDQGASRSSFDSQQQVLESKAESYRQELDAKIESRLKAFDGKIEKLRQHFEALVESRLKQQAEVYDAQIQELARENAELTKLLDQYRHMFQESERHSSDRATQLEHAIREAHEQSRGSVAIRVEGMGAVKVCNAGETVPPVETKLAPDASMQLDRAAGSKSLTRLTRADASSTSHGDKPTASSTFGRAEETTRNARPAATSTSNGSRAGRGSPQPRGIEELNADGGKCHFGSEGRVGTASRGAVSAEARRCQPVEEKSSHDAVSHIETRADADSRRHQRPRTASTGSVVCVGAEMQSATGAADEEVTSRAVRPASLTISAAGEPVKLTASKQQREASALSKSSKLEKESLQNAASRLRSPEDTRASSPSTSQVVADPYLDDHSAADRASHDSERHAAAHRQIPRRPADRDLELYRPLIAELLYLRTRGSFEPARYHVATSLAMADPMVYARAHALRWADYAADAARAGIVRLGMKTVKGTWVMLSEWFDTIEGIVWSRPIIFENRRGREAARHGSAATGYERPAAGGAGDSERSSDRGVMIYRAALRVSSRDNRYYPVFICDSPACPRSFISRRYADNLLAMQKKLGTDSCKIIPPDPSTGQQETFCANVLVPYAGHEGFNKKLYDRDGAHLPLRGAEFLVVESIRSMPGFEDNIEACLVICRDILERYNLVIRSLPEGKAALVDVTRQGLLTLIKPVVQLSVPPCARVGESPGRKRKSPSYEEASQGFKSNAGKGSSEHAPSVGPASRWSKSPIERGESPVGKRTCLSTEPAIDATFVSERRSGDATGAAAAGAALPAVYGDLDEEQRRQCHTKTRAVRDEMEEARRRSRESSSHESPRKATGIDRNGFVRDFDEETPRHFTIRGTGSGNVCARAEPAERAPERQISVSLPDSSSSSRQDDAHDHSAYGHSGAVQD</sequence>
<evidence type="ECO:0000313" key="4">
    <source>
        <dbReference type="Proteomes" id="UP000323386"/>
    </source>
</evidence>
<dbReference type="AlphaFoldDB" id="A0A5C3ETH4"/>
<feature type="region of interest" description="Disordered" evidence="2">
    <location>
        <begin position="1"/>
        <end position="50"/>
    </location>
</feature>
<feature type="compositionally biased region" description="Basic and acidic residues" evidence="2">
    <location>
        <begin position="482"/>
        <end position="499"/>
    </location>
</feature>
<feature type="region of interest" description="Disordered" evidence="2">
    <location>
        <begin position="430"/>
        <end position="506"/>
    </location>
</feature>
<feature type="compositionally biased region" description="Polar residues" evidence="2">
    <location>
        <begin position="263"/>
        <end position="288"/>
    </location>
</feature>
<evidence type="ECO:0000313" key="3">
    <source>
        <dbReference type="EMBL" id="SPO35644.1"/>
    </source>
</evidence>
<feature type="region of interest" description="Disordered" evidence="2">
    <location>
        <begin position="909"/>
        <end position="1020"/>
    </location>
</feature>
<dbReference type="EMBL" id="OOIP01000002">
    <property type="protein sequence ID" value="SPO35644.1"/>
    <property type="molecule type" value="Genomic_DNA"/>
</dbReference>
<keyword evidence="4" id="KW-1185">Reference proteome</keyword>
<gene>
    <name evidence="3" type="ORF">PSFLO_01115</name>
</gene>
<feature type="compositionally biased region" description="Basic and acidic residues" evidence="2">
    <location>
        <begin position="93"/>
        <end position="103"/>
    </location>
</feature>
<keyword evidence="1" id="KW-0175">Coiled coil</keyword>
<feature type="compositionally biased region" description="Basic and acidic residues" evidence="2">
    <location>
        <begin position="1002"/>
        <end position="1011"/>
    </location>
</feature>
<feature type="region of interest" description="Disordered" evidence="2">
    <location>
        <begin position="615"/>
        <end position="637"/>
    </location>
</feature>
<feature type="region of interest" description="Disordered" evidence="2">
    <location>
        <begin position="812"/>
        <end position="871"/>
    </location>
</feature>
<dbReference type="Proteomes" id="UP000323386">
    <property type="component" value="Unassembled WGS sequence"/>
</dbReference>
<feature type="region of interest" description="Disordered" evidence="2">
    <location>
        <begin position="93"/>
        <end position="121"/>
    </location>
</feature>
<organism evidence="3 4">
    <name type="scientific">Pseudozyma flocculosa</name>
    <dbReference type="NCBI Taxonomy" id="84751"/>
    <lineage>
        <taxon>Eukaryota</taxon>
        <taxon>Fungi</taxon>
        <taxon>Dikarya</taxon>
        <taxon>Basidiomycota</taxon>
        <taxon>Ustilaginomycotina</taxon>
        <taxon>Ustilaginomycetes</taxon>
        <taxon>Ustilaginales</taxon>
        <taxon>Ustilaginaceae</taxon>
        <taxon>Pseudozyma</taxon>
    </lineage>
</organism>
<evidence type="ECO:0000256" key="1">
    <source>
        <dbReference type="SAM" id="Coils"/>
    </source>
</evidence>
<proteinExistence type="predicted"/>
<reference evidence="3 4" key="1">
    <citation type="submission" date="2018-03" db="EMBL/GenBank/DDBJ databases">
        <authorList>
            <person name="Guldener U."/>
        </authorList>
    </citation>
    <scope>NUCLEOTIDE SEQUENCE [LARGE SCALE GENOMIC DNA]</scope>
    <source>
        <strain evidence="3 4">DAOM196992</strain>
    </source>
</reference>